<protein>
    <recommendedName>
        <fullName evidence="5">Probable ATP-binding protein YbiT</fullName>
    </recommendedName>
</protein>
<keyword evidence="9" id="KW-1185">Reference proteome</keyword>
<accession>A0AAU7EJ75</accession>
<evidence type="ECO:0000259" key="7">
    <source>
        <dbReference type="PROSITE" id="PS50893"/>
    </source>
</evidence>
<dbReference type="CDD" id="cd03221">
    <property type="entry name" value="ABCF_EF-3"/>
    <property type="match status" value="2"/>
</dbReference>
<dbReference type="PANTHER" id="PTHR42855:SF2">
    <property type="entry name" value="DRUG RESISTANCE ABC TRANSPORTER,ATP-BINDING PROTEIN"/>
    <property type="match status" value="1"/>
</dbReference>
<keyword evidence="3 8" id="KW-0067">ATP-binding</keyword>
<dbReference type="Pfam" id="PF12848">
    <property type="entry name" value="ABC_tran_Xtn"/>
    <property type="match status" value="1"/>
</dbReference>
<proteinExistence type="inferred from homology"/>
<feature type="domain" description="ABC transporter" evidence="7">
    <location>
        <begin position="328"/>
        <end position="541"/>
    </location>
</feature>
<dbReference type="InterPro" id="IPR051309">
    <property type="entry name" value="ABCF_ATPase"/>
</dbReference>
<dbReference type="GO" id="GO:0005524">
    <property type="term" value="F:ATP binding"/>
    <property type="evidence" value="ECO:0007669"/>
    <property type="project" value="UniProtKB-KW"/>
</dbReference>
<evidence type="ECO:0000313" key="8">
    <source>
        <dbReference type="EMBL" id="XBL15205.1"/>
    </source>
</evidence>
<dbReference type="Pfam" id="PF00005">
    <property type="entry name" value="ABC_tran"/>
    <property type="match status" value="2"/>
</dbReference>
<name>A0AAU7EJ75_9FLAO</name>
<dbReference type="PROSITE" id="PS50893">
    <property type="entry name" value="ABC_TRANSPORTER_2"/>
    <property type="match status" value="2"/>
</dbReference>
<dbReference type="InterPro" id="IPR017871">
    <property type="entry name" value="ABC_transporter-like_CS"/>
</dbReference>
<keyword evidence="2" id="KW-0547">Nucleotide-binding</keyword>
<keyword evidence="1" id="KW-0677">Repeat</keyword>
<dbReference type="SMART" id="SM00382">
    <property type="entry name" value="AAA"/>
    <property type="match status" value="2"/>
</dbReference>
<dbReference type="FunFam" id="3.40.50.300:FF:000070">
    <property type="entry name" value="Putative ABC transporter ATP-binding component"/>
    <property type="match status" value="1"/>
</dbReference>
<dbReference type="PROSITE" id="PS00211">
    <property type="entry name" value="ABC_TRANSPORTER_1"/>
    <property type="match status" value="2"/>
</dbReference>
<dbReference type="AlphaFoldDB" id="A0AAU7EJ75"/>
<dbReference type="Gene3D" id="3.40.50.300">
    <property type="entry name" value="P-loop containing nucleotide triphosphate hydrolases"/>
    <property type="match status" value="2"/>
</dbReference>
<dbReference type="PANTHER" id="PTHR42855">
    <property type="entry name" value="ABC TRANSPORTER ATP-BINDING SUBUNIT"/>
    <property type="match status" value="1"/>
</dbReference>
<dbReference type="FunFam" id="3.40.50.300:FF:000011">
    <property type="entry name" value="Putative ABC transporter ATP-binding component"/>
    <property type="match status" value="1"/>
</dbReference>
<comment type="similarity">
    <text evidence="4">Belongs to the ABC transporter superfamily. ABCF family. YbiT subfamily.</text>
</comment>
<organism evidence="8 9">
    <name type="scientific">Mariniflexile litorale</name>
    <dbReference type="NCBI Taxonomy" id="3045158"/>
    <lineage>
        <taxon>Bacteria</taxon>
        <taxon>Pseudomonadati</taxon>
        <taxon>Bacteroidota</taxon>
        <taxon>Flavobacteriia</taxon>
        <taxon>Flavobacteriales</taxon>
        <taxon>Flavobacteriaceae</taxon>
        <taxon>Mariniflexile</taxon>
    </lineage>
</organism>
<dbReference type="RefSeq" id="WP_308990647.1">
    <property type="nucleotide sequence ID" value="NZ_CP155618.1"/>
</dbReference>
<feature type="coiled-coil region" evidence="6">
    <location>
        <begin position="565"/>
        <end position="627"/>
    </location>
</feature>
<gene>
    <name evidence="8" type="ORF">QLS71_004110</name>
</gene>
<feature type="domain" description="ABC transporter" evidence="7">
    <location>
        <begin position="2"/>
        <end position="260"/>
    </location>
</feature>
<evidence type="ECO:0000256" key="4">
    <source>
        <dbReference type="ARBA" id="ARBA00061551"/>
    </source>
</evidence>
<dbReference type="InterPro" id="IPR003593">
    <property type="entry name" value="AAA+_ATPase"/>
</dbReference>
<reference evidence="8" key="1">
    <citation type="submission" date="2024-04" db="EMBL/GenBank/DDBJ databases">
        <title>Mariniflexile litorale, isolated from the shallow sediments of the Sea of Japan.</title>
        <authorList>
            <person name="Romanenko L."/>
            <person name="Isaeva M."/>
        </authorList>
    </citation>
    <scope>NUCLEOTIDE SEQUENCE [LARGE SCALE GENOMIC DNA]</scope>
    <source>
        <strain evidence="8">KMM 9835</strain>
    </source>
</reference>
<feature type="coiled-coil region" evidence="6">
    <location>
        <begin position="263"/>
        <end position="290"/>
    </location>
</feature>
<dbReference type="SUPFAM" id="SSF52540">
    <property type="entry name" value="P-loop containing nucleoside triphosphate hydrolases"/>
    <property type="match status" value="2"/>
</dbReference>
<dbReference type="GO" id="GO:0016887">
    <property type="term" value="F:ATP hydrolysis activity"/>
    <property type="evidence" value="ECO:0007669"/>
    <property type="project" value="InterPro"/>
</dbReference>
<evidence type="ECO:0000256" key="1">
    <source>
        <dbReference type="ARBA" id="ARBA00022737"/>
    </source>
</evidence>
<evidence type="ECO:0000256" key="3">
    <source>
        <dbReference type="ARBA" id="ARBA00022840"/>
    </source>
</evidence>
<dbReference type="InterPro" id="IPR027417">
    <property type="entry name" value="P-loop_NTPase"/>
</dbReference>
<dbReference type="KEGG" id="mlil:QLS71_004110"/>
<dbReference type="Proteomes" id="UP001224325">
    <property type="component" value="Chromosome"/>
</dbReference>
<evidence type="ECO:0000256" key="6">
    <source>
        <dbReference type="SAM" id="Coils"/>
    </source>
</evidence>
<sequence>MMNIHNLSISFQGEYLFEDITFKLVNGDRVGLIGKNGAGKSTMLKILSKEIEPDTGQIAADKELKIGFLKQDIDFVLGRTVLEEAYEAFTEIKQLEAKMDAVNTQMAERTDYESEGYHQLMVDINELQHQYEILGGYNYQGDTEKILQGLGFKREDFGKLTDTFSGGWRMRIELAKLLLQNNDILLLDEPTNHLDIESIIWLEGFLRNYAGAVAIVSHDKMFLDNVTNRTIEISLGRIYDYPKPYTKYLVLREELRTQQLASQKNQQKQIEQTEKLIEKFRAKASKATMAQSLIKKLDKIDRIEVDQDDNSVMTLNFPVSITPGKVVAEMDKISKNYGNNQVLKNVGLLIERDSKTAFVGQNGQGKSTLAKIMVGDIKYDGHLKLGHNVQIGYFAQNQAEYLDGSKTVLDTMIDAANETNRSKVRDILGSFLFRGDEADKYVRVLSGGERNRLALAKLMLQPFNVLIMDEPTNHLDIKSKNVLKEALKKFEGTLILVSHDRDFLQGLTNKVYEFKDHKLKEYLGDIDYYLEQRNVESLREVEKRTVVKETPKEKKQQSYDDQKKLKSLNNRLSNVEAEINRLEGDIKKIDLELEINYDALTSKPNFFDNYQKLKSDLQNSMEKWEAIQLEIEQFVD</sequence>
<dbReference type="InterPro" id="IPR032781">
    <property type="entry name" value="ABC_tran_Xtn"/>
</dbReference>
<keyword evidence="6" id="KW-0175">Coiled coil</keyword>
<dbReference type="InterPro" id="IPR003439">
    <property type="entry name" value="ABC_transporter-like_ATP-bd"/>
</dbReference>
<evidence type="ECO:0000256" key="2">
    <source>
        <dbReference type="ARBA" id="ARBA00022741"/>
    </source>
</evidence>
<evidence type="ECO:0000256" key="5">
    <source>
        <dbReference type="ARBA" id="ARBA00074044"/>
    </source>
</evidence>
<dbReference type="EMBL" id="CP155618">
    <property type="protein sequence ID" value="XBL15205.1"/>
    <property type="molecule type" value="Genomic_DNA"/>
</dbReference>
<evidence type="ECO:0000313" key="9">
    <source>
        <dbReference type="Proteomes" id="UP001224325"/>
    </source>
</evidence>